<evidence type="ECO:0000256" key="1">
    <source>
        <dbReference type="ARBA" id="ARBA00022503"/>
    </source>
</evidence>
<feature type="binding site" evidence="4">
    <location>
        <position position="250"/>
    </location>
    <ligand>
        <name>substrate</name>
    </ligand>
</feature>
<feature type="binding site" evidence="4">
    <location>
        <position position="212"/>
    </location>
    <ligand>
        <name>substrate</name>
    </ligand>
</feature>
<dbReference type="Proteomes" id="UP000078386">
    <property type="component" value="Unassembled WGS sequence"/>
</dbReference>
<feature type="binding site" evidence="4">
    <location>
        <begin position="137"/>
        <end position="138"/>
    </location>
    <ligand>
        <name>substrate</name>
    </ligand>
</feature>
<comment type="subunit">
    <text evidence="4">Homodimer.</text>
</comment>
<dbReference type="UniPathway" id="UPA00185">
    <property type="reaction ID" value="UER00280"/>
</dbReference>
<keyword evidence="1 4" id="KW-0056">Arginine metabolism</keyword>
<dbReference type="EC" id="3.5.3.23" evidence="4 5"/>
<gene>
    <name evidence="4" type="primary">astB</name>
    <name evidence="6" type="ORF">M989_02727</name>
</gene>
<dbReference type="EMBL" id="LXEU01000052">
    <property type="protein sequence ID" value="OAT52058.1"/>
    <property type="molecule type" value="Genomic_DNA"/>
</dbReference>
<feature type="binding site" evidence="4">
    <location>
        <position position="110"/>
    </location>
    <ligand>
        <name>substrate</name>
    </ligand>
</feature>
<dbReference type="InterPro" id="IPR037031">
    <property type="entry name" value="AstB_sf"/>
</dbReference>
<evidence type="ECO:0000256" key="4">
    <source>
        <dbReference type="HAMAP-Rule" id="MF_01172"/>
    </source>
</evidence>
<comment type="caution">
    <text evidence="6">The sequence shown here is derived from an EMBL/GenBank/DDBJ whole genome shotgun (WGS) entry which is preliminary data.</text>
</comment>
<comment type="pathway">
    <text evidence="4">Amino-acid degradation; L-arginine degradation via AST pathway; L-glutamate and succinate from L-arginine: step 2/5.</text>
</comment>
<dbReference type="Gene3D" id="3.75.10.20">
    <property type="entry name" value="Succinylarginine dihydrolase"/>
    <property type="match status" value="1"/>
</dbReference>
<dbReference type="SUPFAM" id="SSF55909">
    <property type="entry name" value="Pentein"/>
    <property type="match status" value="1"/>
</dbReference>
<keyword evidence="7" id="KW-1185">Reference proteome</keyword>
<accession>A0A1B7JVY3</accession>
<keyword evidence="2 4" id="KW-0378">Hydrolase</keyword>
<name>A0A1B7JVY3_9ENTR</name>
<dbReference type="PANTHER" id="PTHR30420">
    <property type="entry name" value="N-SUCCINYLARGININE DIHYDROLASE"/>
    <property type="match status" value="1"/>
</dbReference>
<feature type="active site" description="Nucleophile" evidence="4">
    <location>
        <position position="365"/>
    </location>
</feature>
<dbReference type="PATRIC" id="fig|1354264.4.peg.2847"/>
<dbReference type="GO" id="GO:0009015">
    <property type="term" value="F:N-succinylarginine dihydrolase activity"/>
    <property type="evidence" value="ECO:0007669"/>
    <property type="project" value="UniProtKB-UniRule"/>
</dbReference>
<dbReference type="GO" id="GO:0019544">
    <property type="term" value="P:L-arginine catabolic process to L-glutamate"/>
    <property type="evidence" value="ECO:0007669"/>
    <property type="project" value="UniProtKB-UniRule"/>
</dbReference>
<dbReference type="RefSeq" id="WP_064546192.1">
    <property type="nucleotide sequence ID" value="NZ_LXEU01000052.1"/>
</dbReference>
<feature type="active site" evidence="4">
    <location>
        <position position="174"/>
    </location>
</feature>
<feature type="binding site" evidence="4">
    <location>
        <begin position="19"/>
        <end position="28"/>
    </location>
    <ligand>
        <name>substrate</name>
    </ligand>
</feature>
<feature type="binding site" evidence="4">
    <location>
        <position position="359"/>
    </location>
    <ligand>
        <name>substrate</name>
    </ligand>
</feature>
<dbReference type="NCBIfam" id="TIGR03241">
    <property type="entry name" value="arg_catab_astB"/>
    <property type="match status" value="1"/>
</dbReference>
<dbReference type="GO" id="GO:0019545">
    <property type="term" value="P:L-arginine catabolic process to succinate"/>
    <property type="evidence" value="ECO:0007669"/>
    <property type="project" value="UniProtKB-UniRule"/>
</dbReference>
<protein>
    <recommendedName>
        <fullName evidence="4 5">N-succinylarginine dihydrolase</fullName>
        <ecNumber evidence="4 5">3.5.3.23</ecNumber>
    </recommendedName>
</protein>
<dbReference type="AlphaFoldDB" id="A0A1B7JVY3"/>
<evidence type="ECO:0000256" key="2">
    <source>
        <dbReference type="ARBA" id="ARBA00022801"/>
    </source>
</evidence>
<dbReference type="Pfam" id="PF04996">
    <property type="entry name" value="AstB"/>
    <property type="match status" value="1"/>
</dbReference>
<sequence length="441" mass="48307">MNAWEVNFDGLPGLTHHYAGLSFGNEASTRNQYQISNPQRAAKQGVLKMKALADAGFPQGVIPPQERPNVALLRQLGFSGRDEQVVAKAAAQAPELLSAASSASAMWVANAATVCPSADALDGKVHLTVANLSSLLHRASEAPTTQAVLQAIFAHPAHFAVHGPLPSVAALGDEGAANHNRLGRDYGQPGTQLFIYGRDSLNARQPQRYPARQTRAASEAVARLNQLNPHQVIFAQQNPQVIDRGVFHNDVIAVSNRQVLFCHEQAFVDQPGLLRQLAQKVPEFMPIEVPSSKVTVAEAVETYLFNSQLLSKPDGSMLLVLPGEAQEHPRVWRYLNALLAQDNPIDELKVFDLRESMANGGGPACLRLRVVLTEDERRAVNPAVMMNDTLFATLNDWVDCYYRDRLTQADLADPQLLVEGREALDRLTQILQLGSIYPFQR</sequence>
<evidence type="ECO:0000313" key="6">
    <source>
        <dbReference type="EMBL" id="OAT52058.1"/>
    </source>
</evidence>
<dbReference type="InterPro" id="IPR007079">
    <property type="entry name" value="SuccinylArg_d-Hdrlase_AstB"/>
</dbReference>
<feature type="active site" evidence="4">
    <location>
        <position position="248"/>
    </location>
</feature>
<proteinExistence type="inferred from homology"/>
<comment type="catalytic activity">
    <reaction evidence="4">
        <text>N(2)-succinyl-L-arginine + 2 H2O + 2 H(+) = N(2)-succinyl-L-ornithine + 2 NH4(+) + CO2</text>
        <dbReference type="Rhea" id="RHEA:19533"/>
        <dbReference type="ChEBI" id="CHEBI:15377"/>
        <dbReference type="ChEBI" id="CHEBI:15378"/>
        <dbReference type="ChEBI" id="CHEBI:16526"/>
        <dbReference type="ChEBI" id="CHEBI:28938"/>
        <dbReference type="ChEBI" id="CHEBI:58241"/>
        <dbReference type="ChEBI" id="CHEBI:58514"/>
        <dbReference type="EC" id="3.5.3.23"/>
    </reaction>
</comment>
<evidence type="ECO:0000256" key="3">
    <source>
        <dbReference type="ARBA" id="ARBA00053781"/>
    </source>
</evidence>
<dbReference type="FunFam" id="3.75.10.20:FF:000001">
    <property type="entry name" value="N-succinylarginine dihydrolase"/>
    <property type="match status" value="1"/>
</dbReference>
<reference evidence="6 7" key="1">
    <citation type="submission" date="2016-04" db="EMBL/GenBank/DDBJ databases">
        <title>ATOL: Assembling a taxonomically balanced genome-scale reconstruction of the evolutionary history of the Enterobacteriaceae.</title>
        <authorList>
            <person name="Plunkett G.III."/>
            <person name="Neeno-Eckwall E.C."/>
            <person name="Glasner J.D."/>
            <person name="Perna N.T."/>
        </authorList>
    </citation>
    <scope>NUCLEOTIDE SEQUENCE [LARGE SCALE GENOMIC DNA]</scope>
    <source>
        <strain evidence="6 7">ATCC 51603</strain>
    </source>
</reference>
<comment type="function">
    <text evidence="3 4">Catalyzes the hydrolysis of N(2)-succinylarginine into N(2)-succinylornithine, ammonia and CO(2).</text>
</comment>
<evidence type="ECO:0000313" key="7">
    <source>
        <dbReference type="Proteomes" id="UP000078386"/>
    </source>
</evidence>
<dbReference type="NCBIfam" id="NF009789">
    <property type="entry name" value="PRK13281.1"/>
    <property type="match status" value="1"/>
</dbReference>
<dbReference type="PANTHER" id="PTHR30420:SF2">
    <property type="entry name" value="N-SUCCINYLARGININE DIHYDROLASE"/>
    <property type="match status" value="1"/>
</dbReference>
<evidence type="ECO:0000256" key="5">
    <source>
        <dbReference type="NCBIfam" id="TIGR03241"/>
    </source>
</evidence>
<organism evidence="6 7">
    <name type="scientific">Kluyvera georgiana ATCC 51603</name>
    <dbReference type="NCBI Taxonomy" id="1354264"/>
    <lineage>
        <taxon>Bacteria</taxon>
        <taxon>Pseudomonadati</taxon>
        <taxon>Pseudomonadota</taxon>
        <taxon>Gammaproteobacteria</taxon>
        <taxon>Enterobacterales</taxon>
        <taxon>Enterobacteriaceae</taxon>
        <taxon>Kluyvera</taxon>
    </lineage>
</organism>
<dbReference type="HAMAP" id="MF_01172">
    <property type="entry name" value="AstB"/>
    <property type="match status" value="1"/>
</dbReference>
<comment type="similarity">
    <text evidence="4">Belongs to the succinylarginine dihydrolase family.</text>
</comment>